<keyword evidence="3" id="KW-1185">Reference proteome</keyword>
<feature type="compositionally biased region" description="Polar residues" evidence="1">
    <location>
        <begin position="211"/>
        <end position="222"/>
    </location>
</feature>
<comment type="caution">
    <text evidence="2">The sequence shown here is derived from an EMBL/GenBank/DDBJ whole genome shotgun (WGS) entry which is preliminary data.</text>
</comment>
<reference evidence="2 3" key="1">
    <citation type="submission" date="2018-03" db="EMBL/GenBank/DDBJ databases">
        <title>Draft genome sequence of Rohu Carp (Labeo rohita).</title>
        <authorList>
            <person name="Das P."/>
            <person name="Kushwaha B."/>
            <person name="Joshi C.G."/>
            <person name="Kumar D."/>
            <person name="Nagpure N.S."/>
            <person name="Sahoo L."/>
            <person name="Das S.P."/>
            <person name="Bit A."/>
            <person name="Patnaik S."/>
            <person name="Meher P.K."/>
            <person name="Jayasankar P."/>
            <person name="Koringa P.G."/>
            <person name="Patel N.V."/>
            <person name="Hinsu A.T."/>
            <person name="Kumar R."/>
            <person name="Pandey M."/>
            <person name="Agarwal S."/>
            <person name="Srivastava S."/>
            <person name="Singh M."/>
            <person name="Iquebal M.A."/>
            <person name="Jaiswal S."/>
            <person name="Angadi U.B."/>
            <person name="Kumar N."/>
            <person name="Raza M."/>
            <person name="Shah T.M."/>
            <person name="Rai A."/>
            <person name="Jena J.K."/>
        </authorList>
    </citation>
    <scope>NUCLEOTIDE SEQUENCE [LARGE SCALE GENOMIC DNA]</scope>
    <source>
        <strain evidence="2">DASCIFA01</strain>
        <tissue evidence="2">Testis</tissue>
    </source>
</reference>
<evidence type="ECO:0000256" key="1">
    <source>
        <dbReference type="SAM" id="MobiDB-lite"/>
    </source>
</evidence>
<dbReference type="STRING" id="84645.A0A498N7P1"/>
<name>A0A498N7P1_LABRO</name>
<evidence type="ECO:0000313" key="3">
    <source>
        <dbReference type="Proteomes" id="UP000290572"/>
    </source>
</evidence>
<organism evidence="2 3">
    <name type="scientific">Labeo rohita</name>
    <name type="common">Indian major carp</name>
    <name type="synonym">Cyprinus rohita</name>
    <dbReference type="NCBI Taxonomy" id="84645"/>
    <lineage>
        <taxon>Eukaryota</taxon>
        <taxon>Metazoa</taxon>
        <taxon>Chordata</taxon>
        <taxon>Craniata</taxon>
        <taxon>Vertebrata</taxon>
        <taxon>Euteleostomi</taxon>
        <taxon>Actinopterygii</taxon>
        <taxon>Neopterygii</taxon>
        <taxon>Teleostei</taxon>
        <taxon>Ostariophysi</taxon>
        <taxon>Cypriniformes</taxon>
        <taxon>Cyprinidae</taxon>
        <taxon>Labeoninae</taxon>
        <taxon>Labeonini</taxon>
        <taxon>Labeo</taxon>
    </lineage>
</organism>
<protein>
    <submittedName>
        <fullName evidence="2">Proline-rich extensin EPR1</fullName>
    </submittedName>
</protein>
<evidence type="ECO:0007829" key="4">
    <source>
        <dbReference type="PeptideAtlas" id="A0A498N7P1"/>
    </source>
</evidence>
<keyword evidence="4" id="KW-1267">Proteomics identification</keyword>
<dbReference type="Proteomes" id="UP000290572">
    <property type="component" value="Unassembled WGS sequence"/>
</dbReference>
<dbReference type="AlphaFoldDB" id="A0A498N7P1"/>
<gene>
    <name evidence="2" type="ORF">ROHU_019711</name>
</gene>
<sequence length="228" mass="25642">MHGQGSHLIKGTRRQNLEHRLAAFSFGKIKLQKHMVVVVGVSVFSRTSILTVKPMTTHTNQMIQRDTFVLPLLWWGLPVKVSCSSLTSVKSAPTVSCYTNGMIVRLHRGVSENLKIKVMNEWQPLLKVSARCGYSLVSHPEGLVIHAPYMPCTEPKVLENLDLLLPPQQAFLKSRTGFITPKPNQDHLNCMLHQNQSLIHLHLPLQERQGHSSSAIRGTNPSRRLVQK</sequence>
<accession>A0A498N7P1</accession>
<dbReference type="EMBL" id="QBIY01011962">
    <property type="protein sequence ID" value="RXN27702.1"/>
    <property type="molecule type" value="Genomic_DNA"/>
</dbReference>
<proteinExistence type="evidence at protein level"/>
<evidence type="ECO:0000313" key="2">
    <source>
        <dbReference type="EMBL" id="RXN27702.1"/>
    </source>
</evidence>
<feature type="region of interest" description="Disordered" evidence="1">
    <location>
        <begin position="209"/>
        <end position="228"/>
    </location>
</feature>